<organism evidence="3 4">
    <name type="scientific">Meristemomyces frigidus</name>
    <dbReference type="NCBI Taxonomy" id="1508187"/>
    <lineage>
        <taxon>Eukaryota</taxon>
        <taxon>Fungi</taxon>
        <taxon>Dikarya</taxon>
        <taxon>Ascomycota</taxon>
        <taxon>Pezizomycotina</taxon>
        <taxon>Dothideomycetes</taxon>
        <taxon>Dothideomycetidae</taxon>
        <taxon>Mycosphaerellales</taxon>
        <taxon>Teratosphaeriaceae</taxon>
        <taxon>Meristemomyces</taxon>
    </lineage>
</organism>
<name>A0AAN7YPZ4_9PEZI</name>
<feature type="compositionally biased region" description="Polar residues" evidence="1">
    <location>
        <begin position="68"/>
        <end position="81"/>
    </location>
</feature>
<feature type="region of interest" description="Disordered" evidence="1">
    <location>
        <begin position="63"/>
        <end position="95"/>
    </location>
</feature>
<proteinExistence type="predicted"/>
<feature type="compositionally biased region" description="Low complexity" evidence="1">
    <location>
        <begin position="82"/>
        <end position="92"/>
    </location>
</feature>
<dbReference type="Pfam" id="PF06172">
    <property type="entry name" value="Cupin_5"/>
    <property type="match status" value="1"/>
</dbReference>
<comment type="caution">
    <text evidence="3">The sequence shown here is derived from an EMBL/GenBank/DDBJ whole genome shotgun (WGS) entry which is preliminary data.</text>
</comment>
<dbReference type="Proteomes" id="UP001310890">
    <property type="component" value="Unassembled WGS sequence"/>
</dbReference>
<dbReference type="CDD" id="cd06121">
    <property type="entry name" value="cupin_YML079wp"/>
    <property type="match status" value="1"/>
</dbReference>
<dbReference type="InterPro" id="IPR009327">
    <property type="entry name" value="Cupin_DUF985"/>
</dbReference>
<feature type="domain" description="DUF985" evidence="2">
    <location>
        <begin position="37"/>
        <end position="227"/>
    </location>
</feature>
<evidence type="ECO:0000313" key="4">
    <source>
        <dbReference type="Proteomes" id="UP001310890"/>
    </source>
</evidence>
<dbReference type="PANTHER" id="PTHR33387">
    <property type="entry name" value="RMLC-LIKE JELLY ROLL FOLD PROTEIN"/>
    <property type="match status" value="1"/>
</dbReference>
<dbReference type="InterPro" id="IPR014710">
    <property type="entry name" value="RmlC-like_jellyroll"/>
</dbReference>
<reference evidence="3" key="1">
    <citation type="submission" date="2023-08" db="EMBL/GenBank/DDBJ databases">
        <title>Black Yeasts Isolated from many extreme environments.</title>
        <authorList>
            <person name="Coleine C."/>
            <person name="Stajich J.E."/>
            <person name="Selbmann L."/>
        </authorList>
    </citation>
    <scope>NUCLEOTIDE SEQUENCE</scope>
    <source>
        <strain evidence="3">CCFEE 5401</strain>
    </source>
</reference>
<dbReference type="AlphaFoldDB" id="A0AAN7YPZ4"/>
<dbReference type="PANTHER" id="PTHR33387:SF3">
    <property type="entry name" value="DUF985 DOMAIN-CONTAINING PROTEIN"/>
    <property type="match status" value="1"/>
</dbReference>
<dbReference type="SUPFAM" id="SSF51182">
    <property type="entry name" value="RmlC-like cupins"/>
    <property type="match status" value="1"/>
</dbReference>
<dbReference type="Gene3D" id="2.60.120.10">
    <property type="entry name" value="Jelly Rolls"/>
    <property type="match status" value="1"/>
</dbReference>
<dbReference type="InterPro" id="IPR039935">
    <property type="entry name" value="YML079W-like"/>
</dbReference>
<evidence type="ECO:0000256" key="1">
    <source>
        <dbReference type="SAM" id="MobiDB-lite"/>
    </source>
</evidence>
<sequence>MPPSKSTIDPTLPPLHPSFSPPKTSPTGSEDSPNLKKIIAHLNLQPHIEGGYFVETDRDPLLIPSPFAPTTETPSTANPSPTRAGTAAATAGETRHASTSIHYLLTPSQPLGAFHRNRGRTIHTLHHGRGRYVIIHADEIASPSCAKGYGGPSDLAESERWVGKARVETFVVGSDVLRGERVQWIVEGGKYKASFLLADDAEGGRESGGLLISETVVPGFEYGDHDFLRGERLGELVGMEQAGEMGWLLREG</sequence>
<accession>A0AAN7YPZ4</accession>
<evidence type="ECO:0000259" key="2">
    <source>
        <dbReference type="Pfam" id="PF06172"/>
    </source>
</evidence>
<protein>
    <recommendedName>
        <fullName evidence="2">DUF985 domain-containing protein</fullName>
    </recommendedName>
</protein>
<feature type="compositionally biased region" description="Pro residues" evidence="1">
    <location>
        <begin position="11"/>
        <end position="24"/>
    </location>
</feature>
<evidence type="ECO:0000313" key="3">
    <source>
        <dbReference type="EMBL" id="KAK5110024.1"/>
    </source>
</evidence>
<dbReference type="InterPro" id="IPR011051">
    <property type="entry name" value="RmlC_Cupin_sf"/>
</dbReference>
<feature type="region of interest" description="Disordered" evidence="1">
    <location>
        <begin position="1"/>
        <end position="33"/>
    </location>
</feature>
<gene>
    <name evidence="3" type="ORF">LTR62_006391</name>
</gene>
<dbReference type="EMBL" id="JAVRRL010000055">
    <property type="protein sequence ID" value="KAK5110024.1"/>
    <property type="molecule type" value="Genomic_DNA"/>
</dbReference>